<dbReference type="Proteomes" id="UP000005297">
    <property type="component" value="Unassembled WGS sequence"/>
</dbReference>
<dbReference type="HOGENOM" id="CLU_482973_0_0_0"/>
<keyword evidence="1" id="KW-0378">Hydrolase</keyword>
<dbReference type="AlphaFoldDB" id="Q0EZU3"/>
<dbReference type="STRING" id="314344.AL013_12800"/>
<reference evidence="1 2" key="1">
    <citation type="submission" date="2006-09" db="EMBL/GenBank/DDBJ databases">
        <authorList>
            <person name="Emerson D."/>
            <person name="Ferriera S."/>
            <person name="Johnson J."/>
            <person name="Kravitz S."/>
            <person name="Halpern A."/>
            <person name="Remington K."/>
            <person name="Beeson K."/>
            <person name="Tran B."/>
            <person name="Rogers Y.-H."/>
            <person name="Friedman R."/>
            <person name="Venter J.C."/>
        </authorList>
    </citation>
    <scope>NUCLEOTIDE SEQUENCE [LARGE SCALE GENOMIC DNA]</scope>
    <source>
        <strain evidence="1 2">PV-1</strain>
    </source>
</reference>
<evidence type="ECO:0000313" key="2">
    <source>
        <dbReference type="Proteomes" id="UP000005297"/>
    </source>
</evidence>
<proteinExistence type="predicted"/>
<dbReference type="InterPro" id="IPR043504">
    <property type="entry name" value="Peptidase_S1_PA_chymotrypsin"/>
</dbReference>
<dbReference type="InParanoid" id="Q0EZU3"/>
<comment type="caution">
    <text evidence="1">The sequence shown here is derived from an EMBL/GenBank/DDBJ whole genome shotgun (WGS) entry which is preliminary data.</text>
</comment>
<dbReference type="EMBL" id="AATS01000005">
    <property type="protein sequence ID" value="EAU54941.1"/>
    <property type="molecule type" value="Genomic_DNA"/>
</dbReference>
<dbReference type="GO" id="GO:0004519">
    <property type="term" value="F:endonuclease activity"/>
    <property type="evidence" value="ECO:0007669"/>
    <property type="project" value="UniProtKB-KW"/>
</dbReference>
<protein>
    <submittedName>
        <fullName evidence="1">DNA/RNA non-specific endonuclease</fullName>
    </submittedName>
</protein>
<dbReference type="InterPro" id="IPR011990">
    <property type="entry name" value="TPR-like_helical_dom_sf"/>
</dbReference>
<dbReference type="RefSeq" id="WP_009849442.1">
    <property type="nucleotide sequence ID" value="NZ_DS022294.1"/>
</dbReference>
<dbReference type="InterPro" id="IPR046880">
    <property type="entry name" value="TPR-S"/>
</dbReference>
<gene>
    <name evidence="1" type="ORF">SPV1_09608</name>
</gene>
<dbReference type="Pfam" id="PF13365">
    <property type="entry name" value="Trypsin_2"/>
    <property type="match status" value="1"/>
</dbReference>
<dbReference type="SUPFAM" id="SSF50494">
    <property type="entry name" value="Trypsin-like serine proteases"/>
    <property type="match status" value="1"/>
</dbReference>
<dbReference type="SUPFAM" id="SSF48452">
    <property type="entry name" value="TPR-like"/>
    <property type="match status" value="1"/>
</dbReference>
<dbReference type="PANTHER" id="PTHR14389">
    <property type="entry name" value="SI:CH1073-475A24.1"/>
    <property type="match status" value="1"/>
</dbReference>
<dbReference type="eggNOG" id="COG3591">
    <property type="taxonomic scope" value="Bacteria"/>
</dbReference>
<keyword evidence="1" id="KW-0255">Endonuclease</keyword>
<keyword evidence="2" id="KW-1185">Reference proteome</keyword>
<dbReference type="InterPro" id="IPR009003">
    <property type="entry name" value="Peptidase_S1_PA"/>
</dbReference>
<name>Q0EZU3_9PROT</name>
<dbReference type="PANTHER" id="PTHR14389:SF3">
    <property type="entry name" value="PROTEIN FAM111A-LIKE"/>
    <property type="match status" value="1"/>
</dbReference>
<accession>Q0EZU3</accession>
<dbReference type="Pfam" id="PF20308">
    <property type="entry name" value="TPR-S"/>
    <property type="match status" value="1"/>
</dbReference>
<dbReference type="Gene3D" id="2.40.10.10">
    <property type="entry name" value="Trypsin-like serine proteases"/>
    <property type="match status" value="2"/>
</dbReference>
<keyword evidence="1" id="KW-0540">Nuclease</keyword>
<sequence length="545" mass="59961">MNTLITEVKEAADSHEVDRLSAACTALIAQLPQEESLIDVETARDILGALRKSRRFEHMRSVAEAIVREGCEDPQVKRQYAQALIESGETTPAIGVLDQLIPTLNQDPLEQAEIYGLKGRAWKEIALSAKRIEQKANAFKEAHQAYHAGYELDREKNLIWHGINLVAIANADRVGALELSVKDEAIEIANRIVDFVDNAQAEEPDAWNFASAGEALVALGRTDESLEWFKKYVAHEKTDAFELAGTIRQLKELYNLEEVDGGTELLAPLRARLLQMPGGNFTLSNSELREMSQVGVDQFQKVLGSTGTKTYEWMMRALNCAGSVALISANGEGIGTGFLVLGSDLDPRLGDELFVLTNSHVVSDPPQHGAASIDDVSITFELANKHGRQEQIFGIEKIVWGSPPDQHDVSILKLTPDPSESFLHLPLARDLPLIEGGDIQRVYIIGHPRGGKISFSLEDNELLDYDMAVVKHADTFTACRVHYRAPTEPGSSGSPVFNGNWKTIALHHMGGESIPRLNGRSGTYAANEGIWLQSIVRAIRHVENL</sequence>
<organism evidence="1 2">
    <name type="scientific">Mariprofundus ferrooxydans PV-1</name>
    <dbReference type="NCBI Taxonomy" id="314345"/>
    <lineage>
        <taxon>Bacteria</taxon>
        <taxon>Pseudomonadati</taxon>
        <taxon>Pseudomonadota</taxon>
        <taxon>Candidatius Mariprofundia</taxon>
        <taxon>Mariprofundales</taxon>
        <taxon>Mariprofundaceae</taxon>
        <taxon>Mariprofundus</taxon>
    </lineage>
</organism>
<evidence type="ECO:0000313" key="1">
    <source>
        <dbReference type="EMBL" id="EAU54941.1"/>
    </source>
</evidence>
<dbReference type="Gene3D" id="1.25.40.10">
    <property type="entry name" value="Tetratricopeptide repeat domain"/>
    <property type="match status" value="1"/>
</dbReference>